<dbReference type="SUPFAM" id="SSF48371">
    <property type="entry name" value="ARM repeat"/>
    <property type="match status" value="1"/>
</dbReference>
<dbReference type="InterPro" id="IPR013083">
    <property type="entry name" value="Znf_RING/FYVE/PHD"/>
</dbReference>
<dbReference type="PROSITE" id="PS51698">
    <property type="entry name" value="U_BOX"/>
    <property type="match status" value="1"/>
</dbReference>
<dbReference type="PANTHER" id="PTHR23315:SF63">
    <property type="entry name" value="U-BOX DOMAIN-CONTAINING PROTEIN 16"/>
    <property type="match status" value="1"/>
</dbReference>
<dbReference type="SUPFAM" id="SSF57850">
    <property type="entry name" value="RING/U-box"/>
    <property type="match status" value="1"/>
</dbReference>
<evidence type="ECO:0000256" key="5">
    <source>
        <dbReference type="ARBA" id="ARBA00022737"/>
    </source>
</evidence>
<dbReference type="InterPro" id="IPR045210">
    <property type="entry name" value="RING-Ubox_PUB"/>
</dbReference>
<reference evidence="10 11" key="1">
    <citation type="submission" date="2023-10" db="EMBL/GenBank/DDBJ databases">
        <title>Chromosome-scale genome assembly provides insights into flower coloration mechanisms of Canna indica.</title>
        <authorList>
            <person name="Li C."/>
        </authorList>
    </citation>
    <scope>NUCLEOTIDE SEQUENCE [LARGE SCALE GENOMIC DNA]</scope>
    <source>
        <tissue evidence="10">Flower</tissue>
    </source>
</reference>
<evidence type="ECO:0000256" key="7">
    <source>
        <dbReference type="PROSITE-ProRule" id="PRU00259"/>
    </source>
</evidence>
<dbReference type="InterPro" id="IPR011989">
    <property type="entry name" value="ARM-like"/>
</dbReference>
<feature type="compositionally biased region" description="Pro residues" evidence="8">
    <location>
        <begin position="1"/>
        <end position="22"/>
    </location>
</feature>
<keyword evidence="6" id="KW-0833">Ubl conjugation pathway</keyword>
<dbReference type="PROSITE" id="PS50176">
    <property type="entry name" value="ARM_REPEAT"/>
    <property type="match status" value="1"/>
</dbReference>
<keyword evidence="4" id="KW-0808">Transferase</keyword>
<feature type="region of interest" description="Disordered" evidence="8">
    <location>
        <begin position="1"/>
        <end position="23"/>
    </location>
</feature>
<evidence type="ECO:0000256" key="8">
    <source>
        <dbReference type="SAM" id="MobiDB-lite"/>
    </source>
</evidence>
<gene>
    <name evidence="10" type="ORF">Cni_G08554</name>
</gene>
<dbReference type="Proteomes" id="UP001327560">
    <property type="component" value="Chromosome 3"/>
</dbReference>
<dbReference type="InterPro" id="IPR000225">
    <property type="entry name" value="Armadillo"/>
</dbReference>
<dbReference type="Pfam" id="PF04564">
    <property type="entry name" value="U-box"/>
    <property type="match status" value="1"/>
</dbReference>
<dbReference type="InterPro" id="IPR057623">
    <property type="entry name" value="PUB12-19-like_N"/>
</dbReference>
<dbReference type="SMART" id="SM00185">
    <property type="entry name" value="ARM"/>
    <property type="match status" value="4"/>
</dbReference>
<feature type="repeat" description="ARM" evidence="7">
    <location>
        <begin position="425"/>
        <end position="467"/>
    </location>
</feature>
<dbReference type="InterPro" id="IPR003613">
    <property type="entry name" value="Ubox_domain"/>
</dbReference>
<keyword evidence="11" id="KW-1185">Reference proteome</keyword>
<dbReference type="Gene3D" id="1.25.10.10">
    <property type="entry name" value="Leucine-rich Repeat Variant"/>
    <property type="match status" value="1"/>
</dbReference>
<evidence type="ECO:0000256" key="2">
    <source>
        <dbReference type="ARBA" id="ARBA00004906"/>
    </source>
</evidence>
<organism evidence="10 11">
    <name type="scientific">Canna indica</name>
    <name type="common">Indian-shot</name>
    <dbReference type="NCBI Taxonomy" id="4628"/>
    <lineage>
        <taxon>Eukaryota</taxon>
        <taxon>Viridiplantae</taxon>
        <taxon>Streptophyta</taxon>
        <taxon>Embryophyta</taxon>
        <taxon>Tracheophyta</taxon>
        <taxon>Spermatophyta</taxon>
        <taxon>Magnoliopsida</taxon>
        <taxon>Liliopsida</taxon>
        <taxon>Zingiberales</taxon>
        <taxon>Cannaceae</taxon>
        <taxon>Canna</taxon>
    </lineage>
</organism>
<evidence type="ECO:0000313" key="10">
    <source>
        <dbReference type="EMBL" id="WOK99842.1"/>
    </source>
</evidence>
<dbReference type="Gene3D" id="3.30.40.10">
    <property type="entry name" value="Zinc/RING finger domain, C3HC4 (zinc finger)"/>
    <property type="match status" value="1"/>
</dbReference>
<name>A0AAQ3K335_9LILI</name>
<dbReference type="InterPro" id="IPR016024">
    <property type="entry name" value="ARM-type_fold"/>
</dbReference>
<evidence type="ECO:0000256" key="4">
    <source>
        <dbReference type="ARBA" id="ARBA00022679"/>
    </source>
</evidence>
<dbReference type="AlphaFoldDB" id="A0AAQ3K335"/>
<evidence type="ECO:0000256" key="3">
    <source>
        <dbReference type="ARBA" id="ARBA00012483"/>
    </source>
</evidence>
<accession>A0AAQ3K335</accession>
<protein>
    <recommendedName>
        <fullName evidence="3">RING-type E3 ubiquitin transferase</fullName>
        <ecNumber evidence="3">2.3.2.27</ecNumber>
    </recommendedName>
</protein>
<dbReference type="InterPro" id="IPR058678">
    <property type="entry name" value="ARM_PUB"/>
</dbReference>
<dbReference type="Pfam" id="PF25368">
    <property type="entry name" value="PUB10_N"/>
    <property type="match status" value="1"/>
</dbReference>
<dbReference type="GO" id="GO:0061630">
    <property type="term" value="F:ubiquitin protein ligase activity"/>
    <property type="evidence" value="ECO:0007669"/>
    <property type="project" value="UniProtKB-EC"/>
</dbReference>
<comment type="pathway">
    <text evidence="2">Protein modification; protein ubiquitination.</text>
</comment>
<dbReference type="GO" id="GO:0016567">
    <property type="term" value="P:protein ubiquitination"/>
    <property type="evidence" value="ECO:0007669"/>
    <property type="project" value="InterPro"/>
</dbReference>
<dbReference type="CDD" id="cd16664">
    <property type="entry name" value="RING-Ubox_PUB"/>
    <property type="match status" value="1"/>
</dbReference>
<dbReference type="PANTHER" id="PTHR23315">
    <property type="entry name" value="U BOX DOMAIN-CONTAINING"/>
    <property type="match status" value="1"/>
</dbReference>
<sequence>MAISVFPPPYPSSSPPSPPPPEPDPKLLRHLLHLFLNACPSPSSSPFRLGANFASLPRILKQLAVLFEELLLRDDDTGGLALPRAASLSFREIFHVLHRSQALFQDCSTRSRGFLLLHAESLTAELHELVLDLATFLDIIPLTELQVSEDVKDLVRLLRRQLRRSSPTVDPAVLSLRRDILELVVQVESGTVPDLRELRGIVRRLGIDDCKSCHHEIECIERDITEESWASLMVALAGILRYSRCVLFGASSSKTDSSDREGGKKLTLQGTEDIVVPMDFRCPISLELMRDPVVVATGQTYDRESIVRWIGSGHLTCPNSGQALAHVELVPNRALRNLIARWCRDNSIPFDESDPNSNKKKSAGAANDAARANKAAMEAARMTANFLVEQLETAKSTESTNCIVHEIRLLAKHGSYNRAFIAEAGGIPLLQPLLLSADALLQGNAVTALLNLSILEANKRLIMQADGSLDVIVHVLADGATWRAKENAAATVLSISSIHDYRRQLARHPRLVETLVQMVRDGPVSAKKDALTAILSLAGDRENIRRLVECRVVRAALDAAAEQEVMDEAAAVLAALTRRGGAEAVAEADGAVTGLVGVLRRGSDWARESAAAALVAVCRMSGAMVVAELAALPGIHWVILELMEAGTERAKRKAASLGRIFRRWAAAVEAEQAATYSETTAPVA</sequence>
<dbReference type="Pfam" id="PF25598">
    <property type="entry name" value="ARM_PUB"/>
    <property type="match status" value="1"/>
</dbReference>
<evidence type="ECO:0000256" key="1">
    <source>
        <dbReference type="ARBA" id="ARBA00000900"/>
    </source>
</evidence>
<evidence type="ECO:0000259" key="9">
    <source>
        <dbReference type="PROSITE" id="PS51698"/>
    </source>
</evidence>
<dbReference type="EMBL" id="CP136892">
    <property type="protein sequence ID" value="WOK99842.1"/>
    <property type="molecule type" value="Genomic_DNA"/>
</dbReference>
<dbReference type="EC" id="2.3.2.27" evidence="3"/>
<evidence type="ECO:0000313" key="11">
    <source>
        <dbReference type="Proteomes" id="UP001327560"/>
    </source>
</evidence>
<comment type="catalytic activity">
    <reaction evidence="1">
        <text>S-ubiquitinyl-[E2 ubiquitin-conjugating enzyme]-L-cysteine + [acceptor protein]-L-lysine = [E2 ubiquitin-conjugating enzyme]-L-cysteine + N(6)-ubiquitinyl-[acceptor protein]-L-lysine.</text>
        <dbReference type="EC" id="2.3.2.27"/>
    </reaction>
</comment>
<evidence type="ECO:0000256" key="6">
    <source>
        <dbReference type="ARBA" id="ARBA00022786"/>
    </source>
</evidence>
<keyword evidence="5" id="KW-0677">Repeat</keyword>
<proteinExistence type="predicted"/>
<feature type="domain" description="U-box" evidence="9">
    <location>
        <begin position="275"/>
        <end position="349"/>
    </location>
</feature>
<dbReference type="SMART" id="SM00504">
    <property type="entry name" value="Ubox"/>
    <property type="match status" value="1"/>
</dbReference>
<dbReference type="FunFam" id="3.30.40.10:FF:000562">
    <property type="entry name" value="RING-type E3 ubiquitin transferase"/>
    <property type="match status" value="1"/>
</dbReference>